<dbReference type="RefSeq" id="WP_183275817.1">
    <property type="nucleotide sequence ID" value="NZ_BLZR01000001.1"/>
</dbReference>
<organism evidence="1 2">
    <name type="scientific">Clostridium fungisolvens</name>
    <dbReference type="NCBI Taxonomy" id="1604897"/>
    <lineage>
        <taxon>Bacteria</taxon>
        <taxon>Bacillati</taxon>
        <taxon>Bacillota</taxon>
        <taxon>Clostridia</taxon>
        <taxon>Eubacteriales</taxon>
        <taxon>Clostridiaceae</taxon>
        <taxon>Clostridium</taxon>
    </lineage>
</organism>
<evidence type="ECO:0000313" key="2">
    <source>
        <dbReference type="Proteomes" id="UP000580568"/>
    </source>
</evidence>
<sequence length="87" mass="10511">MTKFEYYKMAHYESKIIKNERRLKTLLKTNIMLSLDNKRLNTENIRIKEQLEILKLKNHGFVGRDRKIRTIGILCDNERYENQGILN</sequence>
<gene>
    <name evidence="1" type="ORF">bsdtw1_00295</name>
</gene>
<name>A0A6V8SAZ3_9CLOT</name>
<dbReference type="Proteomes" id="UP000580568">
    <property type="component" value="Unassembled WGS sequence"/>
</dbReference>
<reference evidence="1 2" key="1">
    <citation type="submission" date="2020-07" db="EMBL/GenBank/DDBJ databases">
        <title>A new beta-1,3-glucan-decomposing anaerobic bacterium isolated from anoxic soil subjected to biological soil disinfestation.</title>
        <authorList>
            <person name="Ueki A."/>
            <person name="Tonouchi A."/>
        </authorList>
    </citation>
    <scope>NUCLEOTIDE SEQUENCE [LARGE SCALE GENOMIC DNA]</scope>
    <source>
        <strain evidence="1 2">TW1</strain>
    </source>
</reference>
<keyword evidence="2" id="KW-1185">Reference proteome</keyword>
<proteinExistence type="predicted"/>
<dbReference type="AlphaFoldDB" id="A0A6V8SAZ3"/>
<dbReference type="EMBL" id="BLZR01000001">
    <property type="protein sequence ID" value="GFP74250.1"/>
    <property type="molecule type" value="Genomic_DNA"/>
</dbReference>
<protein>
    <submittedName>
        <fullName evidence="1">Uncharacterized protein</fullName>
    </submittedName>
</protein>
<evidence type="ECO:0000313" key="1">
    <source>
        <dbReference type="EMBL" id="GFP74250.1"/>
    </source>
</evidence>
<comment type="caution">
    <text evidence="1">The sequence shown here is derived from an EMBL/GenBank/DDBJ whole genome shotgun (WGS) entry which is preliminary data.</text>
</comment>
<accession>A0A6V8SAZ3</accession>